<keyword evidence="3" id="KW-1185">Reference proteome</keyword>
<keyword evidence="2" id="KW-0966">Cell projection</keyword>
<reference evidence="2 3" key="1">
    <citation type="submission" date="2020-08" db="EMBL/GenBank/DDBJ databases">
        <title>Genomic Encyclopedia of Archaeal and Bacterial Type Strains, Phase II (KMG-II): from individual species to whole genera.</title>
        <authorList>
            <person name="Goeker M."/>
        </authorList>
    </citation>
    <scope>NUCLEOTIDE SEQUENCE [LARGE SCALE GENOMIC DNA]</scope>
    <source>
        <strain evidence="2 3">DSM 43850</strain>
    </source>
</reference>
<evidence type="ECO:0000313" key="2">
    <source>
        <dbReference type="EMBL" id="MBA8925530.1"/>
    </source>
</evidence>
<evidence type="ECO:0000313" key="3">
    <source>
        <dbReference type="Proteomes" id="UP000517916"/>
    </source>
</evidence>
<dbReference type="Pfam" id="PF04149">
    <property type="entry name" value="DUF397"/>
    <property type="match status" value="1"/>
</dbReference>
<dbReference type="Proteomes" id="UP000517916">
    <property type="component" value="Unassembled WGS sequence"/>
</dbReference>
<dbReference type="EMBL" id="JACJID010000002">
    <property type="protein sequence ID" value="MBA8925530.1"/>
    <property type="molecule type" value="Genomic_DNA"/>
</dbReference>
<protein>
    <submittedName>
        <fullName evidence="2">Flagellar biosynthesis regulator FlaF</fullName>
    </submittedName>
</protein>
<keyword evidence="2" id="KW-0282">Flagellum</keyword>
<organism evidence="2 3">
    <name type="scientific">Kutzneria viridogrisea</name>
    <dbReference type="NCBI Taxonomy" id="47990"/>
    <lineage>
        <taxon>Bacteria</taxon>
        <taxon>Bacillati</taxon>
        <taxon>Actinomycetota</taxon>
        <taxon>Actinomycetes</taxon>
        <taxon>Pseudonocardiales</taxon>
        <taxon>Pseudonocardiaceae</taxon>
        <taxon>Kutzneria</taxon>
    </lineage>
</organism>
<proteinExistence type="predicted"/>
<feature type="domain" description="DUF397" evidence="1">
    <location>
        <begin position="2"/>
        <end position="38"/>
    </location>
</feature>
<sequence>MEIAFTGAATAVRDSKNPDSDALFFDERVWNRFLLAAKTGEFGPN</sequence>
<comment type="caution">
    <text evidence="2">The sequence shown here is derived from an EMBL/GenBank/DDBJ whole genome shotgun (WGS) entry which is preliminary data.</text>
</comment>
<dbReference type="InterPro" id="IPR007278">
    <property type="entry name" value="DUF397"/>
</dbReference>
<evidence type="ECO:0000259" key="1">
    <source>
        <dbReference type="Pfam" id="PF04149"/>
    </source>
</evidence>
<gene>
    <name evidence="2" type="ORF">BC739_002729</name>
</gene>
<name>A0ABR6BFH5_9PSEU</name>
<accession>A0ABR6BFH5</accession>
<keyword evidence="2" id="KW-0969">Cilium</keyword>